<dbReference type="Proteomes" id="UP000518904">
    <property type="component" value="Unassembled WGS sequence"/>
</dbReference>
<gene>
    <name evidence="1" type="ORF">HKB16_16660</name>
</gene>
<feature type="non-terminal residue" evidence="1">
    <location>
        <position position="78"/>
    </location>
</feature>
<accession>A0A7Y0XD80</accession>
<proteinExistence type="predicted"/>
<organism evidence="1 2">
    <name type="scientific">Vibrio parahaemolyticus</name>
    <dbReference type="NCBI Taxonomy" id="670"/>
    <lineage>
        <taxon>Bacteria</taxon>
        <taxon>Pseudomonadati</taxon>
        <taxon>Pseudomonadota</taxon>
        <taxon>Gammaproteobacteria</taxon>
        <taxon>Vibrionales</taxon>
        <taxon>Vibrionaceae</taxon>
        <taxon>Vibrio</taxon>
    </lineage>
</organism>
<evidence type="ECO:0000313" key="2">
    <source>
        <dbReference type="Proteomes" id="UP000518904"/>
    </source>
</evidence>
<evidence type="ECO:0000313" key="1">
    <source>
        <dbReference type="EMBL" id="NMU84503.1"/>
    </source>
</evidence>
<dbReference type="EMBL" id="JABCLB010001815">
    <property type="protein sequence ID" value="NMU84503.1"/>
    <property type="molecule type" value="Genomic_DNA"/>
</dbReference>
<comment type="caution">
    <text evidence="1">The sequence shown here is derived from an EMBL/GenBank/DDBJ whole genome shotgun (WGS) entry which is preliminary data.</text>
</comment>
<name>A0A7Y0XD80_VIBPH</name>
<sequence length="78" mass="8674">QIFRITSIEFGTLKNPAVKITARADVFGIAYSNYSTINESELEDLVRPPIDAVNLLYLEAPYLYGDKAMLFGCVEKVG</sequence>
<reference evidence="1 2" key="1">
    <citation type="submission" date="2020-04" db="EMBL/GenBank/DDBJ databases">
        <title>Whole-genome sequencing of Vibrio spp. from China reveals different genetic environments of blaCTX-M-14 among diverse lineages.</title>
        <authorList>
            <person name="Zheng Z."/>
            <person name="Ye L."/>
            <person name="Chen S."/>
        </authorList>
    </citation>
    <scope>NUCLEOTIDE SEQUENCE [LARGE SCALE GENOMIC DNA]</scope>
    <source>
        <strain evidence="1 2">Vb0551</strain>
    </source>
</reference>
<feature type="non-terminal residue" evidence="1">
    <location>
        <position position="1"/>
    </location>
</feature>
<protein>
    <submittedName>
        <fullName evidence="1">Uncharacterized protein</fullName>
    </submittedName>
</protein>
<dbReference type="AlphaFoldDB" id="A0A7Y0XD80"/>